<evidence type="ECO:0000256" key="4">
    <source>
        <dbReference type="ARBA" id="ARBA00013255"/>
    </source>
</evidence>
<keyword evidence="12" id="KW-0464">Manganese</keyword>
<evidence type="ECO:0000313" key="20">
    <source>
        <dbReference type="EMBL" id="QWT48230.1"/>
    </source>
</evidence>
<comment type="catalytic activity">
    <reaction evidence="17">
        <text>5-phospho-beta-D-ribosylamine + glycine + ATP = N(1)-(5-phospho-beta-D-ribosyl)glycinamide + ADP + phosphate + H(+)</text>
        <dbReference type="Rhea" id="RHEA:17453"/>
        <dbReference type="ChEBI" id="CHEBI:15378"/>
        <dbReference type="ChEBI" id="CHEBI:30616"/>
        <dbReference type="ChEBI" id="CHEBI:43474"/>
        <dbReference type="ChEBI" id="CHEBI:57305"/>
        <dbReference type="ChEBI" id="CHEBI:58681"/>
        <dbReference type="ChEBI" id="CHEBI:143788"/>
        <dbReference type="ChEBI" id="CHEBI:456216"/>
        <dbReference type="EC" id="6.3.4.13"/>
    </reaction>
</comment>
<dbReference type="GO" id="GO:0009113">
    <property type="term" value="P:purine nucleobase biosynthetic process"/>
    <property type="evidence" value="ECO:0007669"/>
    <property type="project" value="InterPro"/>
</dbReference>
<keyword evidence="21" id="KW-1185">Reference proteome</keyword>
<dbReference type="GO" id="GO:0046872">
    <property type="term" value="F:metal ion binding"/>
    <property type="evidence" value="ECO:0007669"/>
    <property type="project" value="UniProtKB-KW"/>
</dbReference>
<dbReference type="Pfam" id="PF02844">
    <property type="entry name" value="GARS_N"/>
    <property type="match status" value="1"/>
</dbReference>
<dbReference type="AlphaFoldDB" id="A0A975SLR5"/>
<dbReference type="SMART" id="SM01210">
    <property type="entry name" value="GARS_C"/>
    <property type="match status" value="1"/>
</dbReference>
<evidence type="ECO:0000256" key="15">
    <source>
        <dbReference type="ARBA" id="ARBA00042864"/>
    </source>
</evidence>
<evidence type="ECO:0000256" key="12">
    <source>
        <dbReference type="ARBA" id="ARBA00023211"/>
    </source>
</evidence>
<dbReference type="GO" id="GO:0005524">
    <property type="term" value="F:ATP binding"/>
    <property type="evidence" value="ECO:0007669"/>
    <property type="project" value="UniProtKB-UniRule"/>
</dbReference>
<evidence type="ECO:0000256" key="10">
    <source>
        <dbReference type="ARBA" id="ARBA00022840"/>
    </source>
</evidence>
<dbReference type="InterPro" id="IPR020561">
    <property type="entry name" value="PRibGlycinamid_synth_ATP-grasp"/>
</dbReference>
<gene>
    <name evidence="17 20" type="primary">purD</name>
    <name evidence="20" type="ORF">Azoinq_10170</name>
</gene>
<dbReference type="PANTHER" id="PTHR43472:SF1">
    <property type="entry name" value="PHOSPHORIBOSYLAMINE--GLYCINE LIGASE, CHLOROPLASTIC"/>
    <property type="match status" value="1"/>
</dbReference>
<evidence type="ECO:0000256" key="16">
    <source>
        <dbReference type="ARBA" id="ARBA00079592"/>
    </source>
</evidence>
<dbReference type="GO" id="GO:0004637">
    <property type="term" value="F:phosphoribosylamine-glycine ligase activity"/>
    <property type="evidence" value="ECO:0007669"/>
    <property type="project" value="UniProtKB-UniRule"/>
</dbReference>
<dbReference type="NCBIfam" id="TIGR00877">
    <property type="entry name" value="purD"/>
    <property type="match status" value="1"/>
</dbReference>
<evidence type="ECO:0000256" key="5">
    <source>
        <dbReference type="ARBA" id="ARBA00020605"/>
    </source>
</evidence>
<dbReference type="Pfam" id="PF02843">
    <property type="entry name" value="GARS_C"/>
    <property type="match status" value="1"/>
</dbReference>
<dbReference type="PROSITE" id="PS50975">
    <property type="entry name" value="ATP_GRASP"/>
    <property type="match status" value="1"/>
</dbReference>
<comment type="similarity">
    <text evidence="13 17">Belongs to the GARS family.</text>
</comment>
<dbReference type="Proteomes" id="UP000683428">
    <property type="component" value="Chromosome"/>
</dbReference>
<evidence type="ECO:0000256" key="7">
    <source>
        <dbReference type="ARBA" id="ARBA00022723"/>
    </source>
</evidence>
<dbReference type="GO" id="GO:0006189">
    <property type="term" value="P:'de novo' IMP biosynthetic process"/>
    <property type="evidence" value="ECO:0007669"/>
    <property type="project" value="UniProtKB-UniRule"/>
</dbReference>
<feature type="domain" description="ATP-grasp" evidence="19">
    <location>
        <begin position="107"/>
        <end position="314"/>
    </location>
</feature>
<dbReference type="Pfam" id="PF01071">
    <property type="entry name" value="GARS_A"/>
    <property type="match status" value="1"/>
</dbReference>
<dbReference type="FunFam" id="3.30.470.20:FF:000031">
    <property type="entry name" value="Phosphoribosylamine--glycine ligase"/>
    <property type="match status" value="1"/>
</dbReference>
<dbReference type="InterPro" id="IPR000115">
    <property type="entry name" value="PRibGlycinamide_synth"/>
</dbReference>
<evidence type="ECO:0000256" key="6">
    <source>
        <dbReference type="ARBA" id="ARBA00022598"/>
    </source>
</evidence>
<comment type="pathway">
    <text evidence="3 17">Purine metabolism; IMP biosynthesis via de novo pathway; N(1)-(5-phospho-D-ribosyl)glycinamide from 5-phospho-alpha-D-ribose 1-diphosphate: step 2/2.</text>
</comment>
<dbReference type="SMART" id="SM01209">
    <property type="entry name" value="GARS_A"/>
    <property type="match status" value="1"/>
</dbReference>
<reference evidence="20" key="1">
    <citation type="submission" date="2020-11" db="EMBL/GenBank/DDBJ databases">
        <title>Azospira inquinata sp. nov.</title>
        <authorList>
            <person name="Moe W.M."/>
            <person name="Mikes M.C."/>
        </authorList>
    </citation>
    <scope>NUCLEOTIDE SEQUENCE</scope>
    <source>
        <strain evidence="20">Azo-3</strain>
    </source>
</reference>
<sequence length="426" mass="45271">MKLLVIGSGGREHALAWKLAQTSGVQKIYVAPGNAGTAREPELENLPITDPEALADFAVKEGIHLTLVGPEAPLAAGVVNLFRARGLKIFGPTKEAAQLESSKDFAKRFMARHQIPTAAFETFSDTAAAHAYVDGRGAPIVIKADGLAAGKGVVVAMSLEEAHAAIDDMLSGNKLGDAGARVVIEDFLDGEEASFIVMVDGKNVLPLASSQDHKRIGEGDTGPNTGGMGAYSPAPVVTPQIHAKVMREIILPTVRGMEADGIPFTGFLYAGLMIGKDGSVKTLEFNCRMGDPETQPIMMRLKSDFLKLLEHGVSGTLDQIETEWDRRIALGVVLAAANYPDTPKKGDVIVGLPAQGNSFGEDVHVFHAGTAHQGDQAVTAGGRVLCVTALGDSVKLAQKRAYEVVNQIRFEGMQYRRDIGYRAIAH</sequence>
<keyword evidence="10 18" id="KW-0067">ATP-binding</keyword>
<evidence type="ECO:0000259" key="19">
    <source>
        <dbReference type="PROSITE" id="PS50975"/>
    </source>
</evidence>
<keyword evidence="11" id="KW-0460">Magnesium</keyword>
<dbReference type="EMBL" id="CP064782">
    <property type="protein sequence ID" value="QWT48230.1"/>
    <property type="molecule type" value="Genomic_DNA"/>
</dbReference>
<evidence type="ECO:0000256" key="17">
    <source>
        <dbReference type="HAMAP-Rule" id="MF_00138"/>
    </source>
</evidence>
<accession>A0A975SLR5</accession>
<evidence type="ECO:0000256" key="8">
    <source>
        <dbReference type="ARBA" id="ARBA00022741"/>
    </source>
</evidence>
<dbReference type="InterPro" id="IPR020560">
    <property type="entry name" value="PRibGlycinamide_synth_C-dom"/>
</dbReference>
<evidence type="ECO:0000256" key="18">
    <source>
        <dbReference type="PROSITE-ProRule" id="PRU00409"/>
    </source>
</evidence>
<dbReference type="InterPro" id="IPR011761">
    <property type="entry name" value="ATP-grasp"/>
</dbReference>
<dbReference type="HAMAP" id="MF_00138">
    <property type="entry name" value="GARS"/>
    <property type="match status" value="1"/>
</dbReference>
<keyword evidence="7" id="KW-0479">Metal-binding</keyword>
<dbReference type="PANTHER" id="PTHR43472">
    <property type="entry name" value="PHOSPHORIBOSYLAMINE--GLYCINE LIGASE"/>
    <property type="match status" value="1"/>
</dbReference>
<proteinExistence type="inferred from homology"/>
<dbReference type="InterPro" id="IPR020562">
    <property type="entry name" value="PRibGlycinamide_synth_N"/>
</dbReference>
<evidence type="ECO:0000256" key="1">
    <source>
        <dbReference type="ARBA" id="ARBA00001936"/>
    </source>
</evidence>
<evidence type="ECO:0000256" key="13">
    <source>
        <dbReference type="ARBA" id="ARBA00038345"/>
    </source>
</evidence>
<evidence type="ECO:0000256" key="9">
    <source>
        <dbReference type="ARBA" id="ARBA00022755"/>
    </source>
</evidence>
<keyword evidence="6 17" id="KW-0436">Ligase</keyword>
<name>A0A975SLR5_9RHOO</name>
<protein>
    <recommendedName>
        <fullName evidence="5 17">Phosphoribosylamine--glycine ligase</fullName>
        <ecNumber evidence="4 17">6.3.4.13</ecNumber>
    </recommendedName>
    <alternativeName>
        <fullName evidence="16 17">GARS</fullName>
    </alternativeName>
    <alternativeName>
        <fullName evidence="14 17">Glycinamide ribonucleotide synthetase</fullName>
    </alternativeName>
    <alternativeName>
        <fullName evidence="15 17">Phosphoribosylglycinamide synthetase</fullName>
    </alternativeName>
</protein>
<evidence type="ECO:0000256" key="11">
    <source>
        <dbReference type="ARBA" id="ARBA00022842"/>
    </source>
</evidence>
<comment type="cofactor">
    <cofactor evidence="1">
        <name>Mn(2+)</name>
        <dbReference type="ChEBI" id="CHEBI:29035"/>
    </cofactor>
</comment>
<dbReference type="EC" id="6.3.4.13" evidence="4 17"/>
<organism evidence="20 21">
    <name type="scientific">Azospira inquinata</name>
    <dbReference type="NCBI Taxonomy" id="2785627"/>
    <lineage>
        <taxon>Bacteria</taxon>
        <taxon>Pseudomonadati</taxon>
        <taxon>Pseudomonadota</taxon>
        <taxon>Betaproteobacteria</taxon>
        <taxon>Rhodocyclales</taxon>
        <taxon>Rhodocyclaceae</taxon>
        <taxon>Azospira</taxon>
    </lineage>
</organism>
<dbReference type="KEGG" id="aiq:Azoinq_10170"/>
<dbReference type="FunFam" id="3.90.600.10:FF:000001">
    <property type="entry name" value="Trifunctional purine biosynthetic protein adenosine-3"/>
    <property type="match status" value="1"/>
</dbReference>
<keyword evidence="8 18" id="KW-0547">Nucleotide-binding</keyword>
<keyword evidence="9 17" id="KW-0658">Purine biosynthesis</keyword>
<dbReference type="FunFam" id="3.30.1490.20:FF:000006">
    <property type="entry name" value="phosphoribosylamine--glycine ligase, chloroplastic-like"/>
    <property type="match status" value="1"/>
</dbReference>
<dbReference type="RefSeq" id="WP_216129424.1">
    <property type="nucleotide sequence ID" value="NZ_CP064782.1"/>
</dbReference>
<evidence type="ECO:0000313" key="21">
    <source>
        <dbReference type="Proteomes" id="UP000683428"/>
    </source>
</evidence>
<dbReference type="FunFam" id="3.40.50.20:FF:000006">
    <property type="entry name" value="Phosphoribosylamine--glycine ligase, chloroplastic"/>
    <property type="match status" value="1"/>
</dbReference>
<comment type="cofactor">
    <cofactor evidence="2">
        <name>Mg(2+)</name>
        <dbReference type="ChEBI" id="CHEBI:18420"/>
    </cofactor>
</comment>
<evidence type="ECO:0000256" key="14">
    <source>
        <dbReference type="ARBA" id="ARBA00042242"/>
    </source>
</evidence>
<evidence type="ECO:0000256" key="2">
    <source>
        <dbReference type="ARBA" id="ARBA00001946"/>
    </source>
</evidence>
<evidence type="ECO:0000256" key="3">
    <source>
        <dbReference type="ARBA" id="ARBA00005174"/>
    </source>
</evidence>